<evidence type="ECO:0000313" key="2">
    <source>
        <dbReference type="Proteomes" id="UP001176940"/>
    </source>
</evidence>
<comment type="caution">
    <text evidence="1">The sequence shown here is derived from an EMBL/GenBank/DDBJ whole genome shotgun (WGS) entry which is preliminary data.</text>
</comment>
<gene>
    <name evidence="1" type="ORF">RIMI_LOCUS16766008</name>
</gene>
<organism evidence="1 2">
    <name type="scientific">Ranitomeya imitator</name>
    <name type="common">mimic poison frog</name>
    <dbReference type="NCBI Taxonomy" id="111125"/>
    <lineage>
        <taxon>Eukaryota</taxon>
        <taxon>Metazoa</taxon>
        <taxon>Chordata</taxon>
        <taxon>Craniata</taxon>
        <taxon>Vertebrata</taxon>
        <taxon>Euteleostomi</taxon>
        <taxon>Amphibia</taxon>
        <taxon>Batrachia</taxon>
        <taxon>Anura</taxon>
        <taxon>Neobatrachia</taxon>
        <taxon>Hyloidea</taxon>
        <taxon>Dendrobatidae</taxon>
        <taxon>Dendrobatinae</taxon>
        <taxon>Ranitomeya</taxon>
    </lineage>
</organism>
<keyword evidence="2" id="KW-1185">Reference proteome</keyword>
<accession>A0ABN9M5B5</accession>
<proteinExistence type="predicted"/>
<name>A0ABN9M5B5_9NEOB</name>
<sequence length="155" mass="17370">MFGLYNKSDFVPPVQVPVIDTFCKFVKADEIGILKRNKSITIKPANKGGALVVMDTVQYVSEIRSQLSDTSVYERLQVNPTQGYKLELDGIIDEALNDGLIDIKLAKYLKVEHPVVPVLYTLPKIHKDLRRPPGRPIVSGRGSCVTKWQSFLIIC</sequence>
<reference evidence="1" key="1">
    <citation type="submission" date="2023-07" db="EMBL/GenBank/DDBJ databases">
        <authorList>
            <person name="Stuckert A."/>
        </authorList>
    </citation>
    <scope>NUCLEOTIDE SEQUENCE</scope>
</reference>
<dbReference type="EMBL" id="CAUEEQ010047480">
    <property type="protein sequence ID" value="CAJ0959325.1"/>
    <property type="molecule type" value="Genomic_DNA"/>
</dbReference>
<feature type="non-terminal residue" evidence="1">
    <location>
        <position position="155"/>
    </location>
</feature>
<dbReference type="Proteomes" id="UP001176940">
    <property type="component" value="Unassembled WGS sequence"/>
</dbReference>
<evidence type="ECO:0000313" key="1">
    <source>
        <dbReference type="EMBL" id="CAJ0959325.1"/>
    </source>
</evidence>
<dbReference type="PANTHER" id="PTHR21301">
    <property type="entry name" value="REVERSE TRANSCRIPTASE"/>
    <property type="match status" value="1"/>
</dbReference>
<protein>
    <submittedName>
        <fullName evidence="1">Uncharacterized protein</fullName>
    </submittedName>
</protein>
<dbReference type="PANTHER" id="PTHR21301:SF12">
    <property type="match status" value="1"/>
</dbReference>